<accession>A0ABV8LQ69</accession>
<dbReference type="Proteomes" id="UP001595816">
    <property type="component" value="Unassembled WGS sequence"/>
</dbReference>
<dbReference type="SUPFAM" id="SSF53474">
    <property type="entry name" value="alpha/beta-Hydrolases"/>
    <property type="match status" value="1"/>
</dbReference>
<sequence length="395" mass="41782">MNPLKTAALAVAAALALVASSAAPVQAQSWRGTVVSRTPVFGMDPEQVKDFLTPIGVWVPEARHGVDAYRIVYRTVDVHGRSTTASTLVVLPRDGARRLKPAVWLHGTQSDRQDAPSVSPCCDRAAGVLFASLGYAATAPDYLGLGEGPGTHPYFHAPTMVSASIDALRATRAVAARSGRLVTGATSVSGFSEGANAAFLLAKALQDGADRRFSLGALAPISGAYRLFDIEWPAALGGDVDPAAAAYYLAYLTVAWDRVYDLYDDESEVFQAPYAGHVAELFDGEHTMDETLDALPAAPGDLLQQEYADRLIRPTGLLAKAAEVNDVACRDFAPTAPVRMYAAHGDPEAVFANSLACQESLRGADVSLTDVGDVNHVTSLVLSVPQVARWFATLV</sequence>
<keyword evidence="1" id="KW-0732">Signal</keyword>
<keyword evidence="3" id="KW-1185">Reference proteome</keyword>
<reference evidence="3" key="1">
    <citation type="journal article" date="2019" name="Int. J. Syst. Evol. Microbiol.">
        <title>The Global Catalogue of Microorganisms (GCM) 10K type strain sequencing project: providing services to taxonomists for standard genome sequencing and annotation.</title>
        <authorList>
            <consortium name="The Broad Institute Genomics Platform"/>
            <consortium name="The Broad Institute Genome Sequencing Center for Infectious Disease"/>
            <person name="Wu L."/>
            <person name="Ma J."/>
        </authorList>
    </citation>
    <scope>NUCLEOTIDE SEQUENCE [LARGE SCALE GENOMIC DNA]</scope>
    <source>
        <strain evidence="3">CGMCC 4.7289</strain>
    </source>
</reference>
<proteinExistence type="predicted"/>
<feature type="signal peptide" evidence="1">
    <location>
        <begin position="1"/>
        <end position="27"/>
    </location>
</feature>
<gene>
    <name evidence="2" type="ORF">ACFOZ4_21310</name>
</gene>
<dbReference type="PIRSF" id="PIRSF029171">
    <property type="entry name" value="Esterase_LipA"/>
    <property type="match status" value="1"/>
</dbReference>
<dbReference type="Gene3D" id="3.40.50.1820">
    <property type="entry name" value="alpha/beta hydrolase"/>
    <property type="match status" value="1"/>
</dbReference>
<dbReference type="RefSeq" id="WP_253761034.1">
    <property type="nucleotide sequence ID" value="NZ_JAMZDZ010000001.1"/>
</dbReference>
<comment type="caution">
    <text evidence="2">The sequence shown here is derived from an EMBL/GenBank/DDBJ whole genome shotgun (WGS) entry which is preliminary data.</text>
</comment>
<organism evidence="2 3">
    <name type="scientific">Hamadaea flava</name>
    <dbReference type="NCBI Taxonomy" id="1742688"/>
    <lineage>
        <taxon>Bacteria</taxon>
        <taxon>Bacillati</taxon>
        <taxon>Actinomycetota</taxon>
        <taxon>Actinomycetes</taxon>
        <taxon>Micromonosporales</taxon>
        <taxon>Micromonosporaceae</taxon>
        <taxon>Hamadaea</taxon>
    </lineage>
</organism>
<dbReference type="EMBL" id="JBHSAY010000010">
    <property type="protein sequence ID" value="MFC4133156.1"/>
    <property type="molecule type" value="Genomic_DNA"/>
</dbReference>
<evidence type="ECO:0000313" key="3">
    <source>
        <dbReference type="Proteomes" id="UP001595816"/>
    </source>
</evidence>
<feature type="chain" id="PRO_5047303326" evidence="1">
    <location>
        <begin position="28"/>
        <end position="395"/>
    </location>
</feature>
<protein>
    <submittedName>
        <fullName evidence="2">Lipase</fullName>
    </submittedName>
</protein>
<dbReference type="PANTHER" id="PTHR34853">
    <property type="match status" value="1"/>
</dbReference>
<evidence type="ECO:0000313" key="2">
    <source>
        <dbReference type="EMBL" id="MFC4133156.1"/>
    </source>
</evidence>
<dbReference type="Gene3D" id="1.10.260.160">
    <property type="match status" value="1"/>
</dbReference>
<evidence type="ECO:0000256" key="1">
    <source>
        <dbReference type="SAM" id="SignalP"/>
    </source>
</evidence>
<dbReference type="InterPro" id="IPR029058">
    <property type="entry name" value="AB_hydrolase_fold"/>
</dbReference>
<name>A0ABV8LQ69_9ACTN</name>
<dbReference type="InterPro" id="IPR005152">
    <property type="entry name" value="Lipase_secreted"/>
</dbReference>
<dbReference type="PANTHER" id="PTHR34853:SF1">
    <property type="entry name" value="LIPASE 5"/>
    <property type="match status" value="1"/>
</dbReference>